<proteinExistence type="inferred from homology"/>
<evidence type="ECO:0000256" key="6">
    <source>
        <dbReference type="SAM" id="Phobius"/>
    </source>
</evidence>
<comment type="subcellular location">
    <subcellularLocation>
        <location evidence="1">Membrane</location>
        <topology evidence="1">Multi-pass membrane protein</topology>
    </subcellularLocation>
</comment>
<accession>A0A940YVY5</accession>
<dbReference type="RefSeq" id="WP_210802928.1">
    <property type="nucleotide sequence ID" value="NZ_JAGQDE010000013.1"/>
</dbReference>
<reference evidence="7" key="1">
    <citation type="submission" date="2021-04" db="EMBL/GenBank/DDBJ databases">
        <title>The genome sequence of Ideonella sp. 4Y11.</title>
        <authorList>
            <person name="Liu Y."/>
        </authorList>
    </citation>
    <scope>NUCLEOTIDE SEQUENCE</scope>
    <source>
        <strain evidence="7">4Y11</strain>
    </source>
</reference>
<feature type="transmembrane region" description="Helical" evidence="6">
    <location>
        <begin position="81"/>
        <end position="99"/>
    </location>
</feature>
<dbReference type="AlphaFoldDB" id="A0A940YVY5"/>
<dbReference type="GO" id="GO:0016020">
    <property type="term" value="C:membrane"/>
    <property type="evidence" value="ECO:0007669"/>
    <property type="project" value="UniProtKB-SubCell"/>
</dbReference>
<comment type="caution">
    <text evidence="7">The sequence shown here is derived from an EMBL/GenBank/DDBJ whole genome shotgun (WGS) entry which is preliminary data.</text>
</comment>
<dbReference type="EMBL" id="JAGQDE010000013">
    <property type="protein sequence ID" value="MBQ0960250.1"/>
    <property type="molecule type" value="Genomic_DNA"/>
</dbReference>
<keyword evidence="4 6" id="KW-1133">Transmembrane helix</keyword>
<evidence type="ECO:0000256" key="5">
    <source>
        <dbReference type="ARBA" id="ARBA00023136"/>
    </source>
</evidence>
<feature type="transmembrane region" description="Helical" evidence="6">
    <location>
        <begin position="106"/>
        <end position="125"/>
    </location>
</feature>
<evidence type="ECO:0000256" key="2">
    <source>
        <dbReference type="ARBA" id="ARBA00007375"/>
    </source>
</evidence>
<keyword evidence="8" id="KW-1185">Reference proteome</keyword>
<evidence type="ECO:0000256" key="4">
    <source>
        <dbReference type="ARBA" id="ARBA00022989"/>
    </source>
</evidence>
<sequence>MSRSVLLKLAAVSGLLTILAAPWALAMPPLAWVCKPLTTALLIAWAAGRGLSDPMRRPLLLGLVCSWVGDVALLWPQQGFLPGLVSFLLAHVAYGVALWRGGARPWWPAIALYAVVALAVLQRLWPGIAPALQGPVVAYVLALAAMAALAAARWRRLRSVGAAWGALGGALFMLSDATLAFDRFAAPVPLASLWILASYWAAQACIAAALPPPRSAS</sequence>
<protein>
    <submittedName>
        <fullName evidence="7">Lysoplasmalogenase</fullName>
    </submittedName>
</protein>
<dbReference type="Proteomes" id="UP000678374">
    <property type="component" value="Unassembled WGS sequence"/>
</dbReference>
<comment type="similarity">
    <text evidence="2">Belongs to the TMEM86 family.</text>
</comment>
<feature type="transmembrane region" description="Helical" evidence="6">
    <location>
        <begin position="193"/>
        <end position="211"/>
    </location>
</feature>
<dbReference type="Pfam" id="PF07947">
    <property type="entry name" value="YhhN"/>
    <property type="match status" value="1"/>
</dbReference>
<evidence type="ECO:0000313" key="7">
    <source>
        <dbReference type="EMBL" id="MBQ0960250.1"/>
    </source>
</evidence>
<dbReference type="InterPro" id="IPR012506">
    <property type="entry name" value="TMEM86B-like"/>
</dbReference>
<keyword evidence="3 6" id="KW-0812">Transmembrane</keyword>
<evidence type="ECO:0000313" key="8">
    <source>
        <dbReference type="Proteomes" id="UP000678374"/>
    </source>
</evidence>
<evidence type="ECO:0000256" key="1">
    <source>
        <dbReference type="ARBA" id="ARBA00004141"/>
    </source>
</evidence>
<feature type="transmembrane region" description="Helical" evidence="6">
    <location>
        <begin position="162"/>
        <end position="181"/>
    </location>
</feature>
<evidence type="ECO:0000256" key="3">
    <source>
        <dbReference type="ARBA" id="ARBA00022692"/>
    </source>
</evidence>
<dbReference type="PANTHER" id="PTHR31885:SF6">
    <property type="entry name" value="GH04784P"/>
    <property type="match status" value="1"/>
</dbReference>
<name>A0A940YVY5_9BURK</name>
<gene>
    <name evidence="7" type="ORF">KAK06_14945</name>
</gene>
<keyword evidence="5 6" id="KW-0472">Membrane</keyword>
<dbReference type="PANTHER" id="PTHR31885">
    <property type="entry name" value="GH04784P"/>
    <property type="match status" value="1"/>
</dbReference>
<dbReference type="GO" id="GO:0016787">
    <property type="term" value="F:hydrolase activity"/>
    <property type="evidence" value="ECO:0007669"/>
    <property type="project" value="TreeGrafter"/>
</dbReference>
<feature type="transmembrane region" description="Helical" evidence="6">
    <location>
        <begin position="131"/>
        <end position="150"/>
    </location>
</feature>
<organism evidence="7 8">
    <name type="scientific">Ideonella aquatica</name>
    <dbReference type="NCBI Taxonomy" id="2824119"/>
    <lineage>
        <taxon>Bacteria</taxon>
        <taxon>Pseudomonadati</taxon>
        <taxon>Pseudomonadota</taxon>
        <taxon>Betaproteobacteria</taxon>
        <taxon>Burkholderiales</taxon>
        <taxon>Sphaerotilaceae</taxon>
        <taxon>Ideonella</taxon>
    </lineage>
</organism>